<dbReference type="Pfam" id="PF01320">
    <property type="entry name" value="Colicin_Pyocin"/>
    <property type="match status" value="1"/>
</dbReference>
<evidence type="ECO:0008006" key="5">
    <source>
        <dbReference type="Google" id="ProtNLM"/>
    </source>
</evidence>
<evidence type="ECO:0000256" key="1">
    <source>
        <dbReference type="ARBA" id="ARBA00009346"/>
    </source>
</evidence>
<dbReference type="OrthoDB" id="6810874at2"/>
<evidence type="ECO:0000313" key="4">
    <source>
        <dbReference type="Proteomes" id="UP000014463"/>
    </source>
</evidence>
<dbReference type="SUPFAM" id="SSF47345">
    <property type="entry name" value="Colicin E immunity proteins"/>
    <property type="match status" value="1"/>
</dbReference>
<dbReference type="CDD" id="cd16363">
    <property type="entry name" value="Col_Im_like"/>
    <property type="match status" value="1"/>
</dbReference>
<organism evidence="3 4">
    <name type="scientific">Litchfieldella anticariensis (strain DSM 16096 / CECT 5854 / CIP 108499 / LMG 22089 / FP35)</name>
    <name type="common">Halomonas anticariensis</name>
    <dbReference type="NCBI Taxonomy" id="1121939"/>
    <lineage>
        <taxon>Bacteria</taxon>
        <taxon>Pseudomonadati</taxon>
        <taxon>Pseudomonadota</taxon>
        <taxon>Gammaproteobacteria</taxon>
        <taxon>Oceanospirillales</taxon>
        <taxon>Halomonadaceae</taxon>
        <taxon>Litchfieldella</taxon>
    </lineage>
</organism>
<evidence type="ECO:0000313" key="3">
    <source>
        <dbReference type="EMBL" id="EPC03249.1"/>
    </source>
</evidence>
<dbReference type="AlphaFoldDB" id="S2L662"/>
<dbReference type="PATRIC" id="fig|1121939.11.peg.1669"/>
<name>S2L662_LITA3</name>
<dbReference type="Gene3D" id="1.10.1200.20">
    <property type="entry name" value="Colicin E immunity protein"/>
    <property type="match status" value="1"/>
</dbReference>
<dbReference type="STRING" id="1121939.L861_23350"/>
<keyword evidence="2" id="KW-0079">Bacteriocin immunity</keyword>
<dbReference type="GO" id="GO:0030153">
    <property type="term" value="P:bacteriocin immunity"/>
    <property type="evidence" value="ECO:0007669"/>
    <property type="project" value="UniProtKB-KW"/>
</dbReference>
<dbReference type="InterPro" id="IPR035900">
    <property type="entry name" value="Colicin_E_sf"/>
</dbReference>
<gene>
    <name evidence="3" type="ORF">L861_23350</name>
</gene>
<dbReference type="EMBL" id="ASTJ01000022">
    <property type="protein sequence ID" value="EPC03249.1"/>
    <property type="molecule type" value="Genomic_DNA"/>
</dbReference>
<dbReference type="eggNOG" id="ENOG50334X2">
    <property type="taxonomic scope" value="Bacteria"/>
</dbReference>
<dbReference type="InterPro" id="IPR000290">
    <property type="entry name" value="Colicin_pyocin"/>
</dbReference>
<sequence length="106" mass="12422">MNKNPNLPLKFNFEDYTEAEFRVFMQEMFDAITGKVGGTEDEQERYLDKLIDHFSLVTEHERGMDVIFYPEPPIPEGADISQMIEHIIEEVKRWRAEKGLPGFKAE</sequence>
<accession>S2L662</accession>
<keyword evidence="4" id="KW-1185">Reference proteome</keyword>
<reference evidence="3 4" key="1">
    <citation type="journal article" date="2013" name="Genome Announc.">
        <title>Draft genome sequence of the moderately halophilic gammaproteobacterium Halomonas anticariensis FP35.</title>
        <authorList>
            <person name="Tahrioui A."/>
            <person name="Quesada E."/>
            <person name="Llamas I."/>
        </authorList>
    </citation>
    <scope>NUCLEOTIDE SEQUENCE [LARGE SCALE GENOMIC DNA]</scope>
    <source>
        <strain evidence="4">DSM 16096 / CECT 5854 / LMG 22089 / FP35</strain>
    </source>
</reference>
<evidence type="ECO:0000256" key="2">
    <source>
        <dbReference type="ARBA" id="ARBA00023025"/>
    </source>
</evidence>
<dbReference type="GO" id="GO:0015643">
    <property type="term" value="F:toxic substance binding"/>
    <property type="evidence" value="ECO:0007669"/>
    <property type="project" value="InterPro"/>
</dbReference>
<dbReference type="RefSeq" id="WP_016416171.1">
    <property type="nucleotide sequence ID" value="NZ_AUAB01000043.1"/>
</dbReference>
<protein>
    <recommendedName>
        <fullName evidence="5">Colicin immunity protein</fullName>
    </recommendedName>
</protein>
<proteinExistence type="inferred from homology"/>
<dbReference type="Proteomes" id="UP000014463">
    <property type="component" value="Unassembled WGS sequence"/>
</dbReference>
<comment type="caution">
    <text evidence="3">The sequence shown here is derived from an EMBL/GenBank/DDBJ whole genome shotgun (WGS) entry which is preliminary data.</text>
</comment>
<comment type="similarity">
    <text evidence="1">Belongs to the colicins ColE2/ColE8/ColE9 and pyocins S1/S2 family.</text>
</comment>